<reference evidence="2" key="1">
    <citation type="journal article" date="2019" name="Int. J. Syst. Evol. Microbiol.">
        <title>The Global Catalogue of Microorganisms (GCM) 10K type strain sequencing project: providing services to taxonomists for standard genome sequencing and annotation.</title>
        <authorList>
            <consortium name="The Broad Institute Genomics Platform"/>
            <consortium name="The Broad Institute Genome Sequencing Center for Infectious Disease"/>
            <person name="Wu L."/>
            <person name="Ma J."/>
        </authorList>
    </citation>
    <scope>NUCLEOTIDE SEQUENCE [LARGE SCALE GENOMIC DNA]</scope>
    <source>
        <strain evidence="2">JCM 17759</strain>
    </source>
</reference>
<evidence type="ECO:0000313" key="1">
    <source>
        <dbReference type="EMBL" id="GAA4447678.1"/>
    </source>
</evidence>
<dbReference type="InterPro" id="IPR010869">
    <property type="entry name" value="DUF1501"/>
</dbReference>
<keyword evidence="2" id="KW-1185">Reference proteome</keyword>
<dbReference type="EMBL" id="BAABGA010000012">
    <property type="protein sequence ID" value="GAA4447678.1"/>
    <property type="molecule type" value="Genomic_DNA"/>
</dbReference>
<proteinExistence type="predicted"/>
<protein>
    <submittedName>
        <fullName evidence="1">DUF1501 domain-containing protein</fullName>
    </submittedName>
</protein>
<dbReference type="SUPFAM" id="SSF53649">
    <property type="entry name" value="Alkaline phosphatase-like"/>
    <property type="match status" value="1"/>
</dbReference>
<dbReference type="Pfam" id="PF07394">
    <property type="entry name" value="DUF1501"/>
    <property type="match status" value="1"/>
</dbReference>
<dbReference type="PANTHER" id="PTHR43737:SF1">
    <property type="entry name" value="DUF1501 DOMAIN-CONTAINING PROTEIN"/>
    <property type="match status" value="1"/>
</dbReference>
<gene>
    <name evidence="1" type="ORF">GCM10023156_09970</name>
</gene>
<dbReference type="PANTHER" id="PTHR43737">
    <property type="entry name" value="BLL7424 PROTEIN"/>
    <property type="match status" value="1"/>
</dbReference>
<dbReference type="InterPro" id="IPR017850">
    <property type="entry name" value="Alkaline_phosphatase_core_sf"/>
</dbReference>
<comment type="caution">
    <text evidence="1">The sequence shown here is derived from an EMBL/GenBank/DDBJ whole genome shotgun (WGS) entry which is preliminary data.</text>
</comment>
<name>A0ABP8MBT9_9BACT</name>
<dbReference type="Proteomes" id="UP001500840">
    <property type="component" value="Unassembled WGS sequence"/>
</dbReference>
<organism evidence="1 2">
    <name type="scientific">Novipirellula rosea</name>
    <dbReference type="NCBI Taxonomy" id="1031540"/>
    <lineage>
        <taxon>Bacteria</taxon>
        <taxon>Pseudomonadati</taxon>
        <taxon>Planctomycetota</taxon>
        <taxon>Planctomycetia</taxon>
        <taxon>Pirellulales</taxon>
        <taxon>Pirellulaceae</taxon>
        <taxon>Novipirellula</taxon>
    </lineage>
</organism>
<evidence type="ECO:0000313" key="2">
    <source>
        <dbReference type="Proteomes" id="UP001500840"/>
    </source>
</evidence>
<sequence length="536" mass="60120">MAWMVPTFLNIDRTNSQAFEKSFTPLPPPPRGLVMTMPAENQKPNHVADESRLMLTRRHFFGRTASGVGTAALASMLGSEAWGAEATPSAADFPAPNGVLKQYHAPPKAKRVIYLFQSGAPSQQELFDPKPLLREHEGKELRDFVDMNQRVTGMTAGQSKFPLAGARWKFEKFGEAGTEMCSELIPHIGSLADDMCLIRSMQTEAINHDPAITFFQTGHQLAGRPSIGSWMHYGLGSMNDNLPTFIAMVSRGTGRPNCQPLYDRLWGSGFLPSTYAGVKLMSIGDPVLYLSNPAGLDATARRRMLDDLAKLNEEKLDEFGDPEIHTRIQQYELAYRMQTSVPELTDFSDEPQHVLDSYGPDVMKRGTYANNCLLARRLAERDVRFIQLFHMGWDQHFTMPKQLPGQCRDTDQPTAALVNDLKRLGLFEDTLVVWGGEFGRTSYCQGALNAETYGRDHHPRCFSLWMAGAGIKPGMTYGATDEFCYNITENPVHVHDLHATIMQQMGIDHERLTFRFQGRYFRLTDVHGHVVNDILT</sequence>
<accession>A0ABP8MBT9</accession>